<feature type="coiled-coil region" evidence="1">
    <location>
        <begin position="538"/>
        <end position="595"/>
    </location>
</feature>
<keyword evidence="3" id="KW-1185">Reference proteome</keyword>
<evidence type="ECO:0000313" key="3">
    <source>
        <dbReference type="Proteomes" id="UP000007800"/>
    </source>
</evidence>
<evidence type="ECO:0000256" key="1">
    <source>
        <dbReference type="SAM" id="Coils"/>
    </source>
</evidence>
<dbReference type="RefSeq" id="XP_002775904.1">
    <property type="nucleotide sequence ID" value="XM_002775858.1"/>
</dbReference>
<keyword evidence="1" id="KW-0175">Coiled coil</keyword>
<organism evidence="3">
    <name type="scientific">Perkinsus marinus (strain ATCC 50983 / TXsc)</name>
    <dbReference type="NCBI Taxonomy" id="423536"/>
    <lineage>
        <taxon>Eukaryota</taxon>
        <taxon>Sar</taxon>
        <taxon>Alveolata</taxon>
        <taxon>Perkinsozoa</taxon>
        <taxon>Perkinsea</taxon>
        <taxon>Perkinsida</taxon>
        <taxon>Perkinsidae</taxon>
        <taxon>Perkinsus</taxon>
    </lineage>
</organism>
<dbReference type="Proteomes" id="UP000007800">
    <property type="component" value="Unassembled WGS sequence"/>
</dbReference>
<feature type="coiled-coil region" evidence="1">
    <location>
        <begin position="758"/>
        <end position="785"/>
    </location>
</feature>
<dbReference type="SUPFAM" id="SSF64268">
    <property type="entry name" value="PX domain"/>
    <property type="match status" value="1"/>
</dbReference>
<proteinExistence type="predicted"/>
<protein>
    <submittedName>
        <fullName evidence="2">Merozoite surface protein-3, putative</fullName>
    </submittedName>
</protein>
<dbReference type="OrthoDB" id="445414at2759"/>
<dbReference type="InParanoid" id="C5L693"/>
<dbReference type="InterPro" id="IPR016024">
    <property type="entry name" value="ARM-type_fold"/>
</dbReference>
<dbReference type="GO" id="GO:0035091">
    <property type="term" value="F:phosphatidylinositol binding"/>
    <property type="evidence" value="ECO:0007669"/>
    <property type="project" value="InterPro"/>
</dbReference>
<dbReference type="EMBL" id="GG679756">
    <property type="protein sequence ID" value="EER07720.1"/>
    <property type="molecule type" value="Genomic_DNA"/>
</dbReference>
<reference evidence="2 3" key="1">
    <citation type="submission" date="2008-07" db="EMBL/GenBank/DDBJ databases">
        <authorList>
            <person name="El-Sayed N."/>
            <person name="Caler E."/>
            <person name="Inman J."/>
            <person name="Amedeo P."/>
            <person name="Hass B."/>
            <person name="Wortman J."/>
        </authorList>
    </citation>
    <scope>NUCLEOTIDE SEQUENCE [LARGE SCALE GENOMIC DNA]</scope>
    <source>
        <strain evidence="3">ATCC 50983 / TXsc</strain>
    </source>
</reference>
<evidence type="ECO:0000313" key="2">
    <source>
        <dbReference type="EMBL" id="EER07720.1"/>
    </source>
</evidence>
<dbReference type="SUPFAM" id="SSF48371">
    <property type="entry name" value="ARM repeat"/>
    <property type="match status" value="1"/>
</dbReference>
<dbReference type="AlphaFoldDB" id="C5L693"/>
<sequence>MVEERRVGLERYLRQVLLMRRVYEDNRVWHFLEASAEVSIIVRYAWSKDVKYLKLLCPLSLEASLAPSVASCRPVIRTLLEHVDAGDPSVAGAALAVLGQAVGTRGGSRLISDEGGVRVLMNALGRTLSATAVEDVLLHLVRSHPESMFLYFQVDGGLSCMLEKLSGGAEAADISLCMARALVIAVAADPDLEIALTDRQSSGLQLLEALMAEDDLSTKCITGLIISVLLRRGNAVLLPHRDQLWRTLGEQVKRVEEVGGTSDEVSLFETLDAVLDETMEAFIRTLLSDNDIITDLTCNLLVVYFRGPLLELPVQEEAPFTAYARNERCWGRLFDTAVERLRWLVDHHGNVAASEALLACHGWCECKSVSEQTSETRLRCVELTCRGALAEKHEQLADSCKLCEETVQAQEGDVRRRGTTREGLDKAVVSRLLDAFDALERTQERLTASWETASMATGDSRRATDGLLLTRRKLLTMSQRMREKDIHSLAREQAEVASAQRVVVDAEDQLGKHTSVMADAKRLHKMALQALSASAELVARANARLADIKNKLAIARDRLAGVPARTAHCLRATEAAQAELHAAEVEARNRSSEADNSANTADRVVAELSDIEAIRVNINGLIYRANAAQTDDEVDVIWAEMPSWLTDEGQSSRPTDLGELRARVEECRLVVDNRILALRKEAAVARDHAEAAKELESHAREQVGVLQKRCSELEVELAEISDVGALEKRVKELQEAESRQLADVDQCKAERESRALELSEQKTRVEVATKRVEEAVEALREAEVDRDSKSEVLRATALKTDASLREIESLTSRLVCQTVRTKLETIMAAQHGCSEVDVCLRAEEETRDEALGRISEVQTHLVELSKVIRASVSKPDSGAGEHTTVWNPQ</sequence>
<name>C5L693_PERM5</name>
<accession>C5L693</accession>
<dbReference type="GeneID" id="9042669"/>
<gene>
    <name evidence="2" type="ORF">Pmar_PMAR029009</name>
</gene>
<keyword evidence="2" id="KW-0477">Merozoite</keyword>
<dbReference type="InterPro" id="IPR036871">
    <property type="entry name" value="PX_dom_sf"/>
</dbReference>